<reference evidence="2 3" key="1">
    <citation type="journal article" date="2024" name="IMA Fungus">
        <title>IMA Genome - F19 : A genome assembly and annotation guide to empower mycologists, including annotated draft genome sequences of Ceratocystis pirilliformis, Diaporthe australafricana, Fusarium ophioides, Paecilomyces lecythidis, and Sporothrix stenoceras.</title>
        <authorList>
            <person name="Aylward J."/>
            <person name="Wilson A.M."/>
            <person name="Visagie C.M."/>
            <person name="Spraker J."/>
            <person name="Barnes I."/>
            <person name="Buitendag C."/>
            <person name="Ceriani C."/>
            <person name="Del Mar Angel L."/>
            <person name="du Plessis D."/>
            <person name="Fuchs T."/>
            <person name="Gasser K."/>
            <person name="Kramer D."/>
            <person name="Li W."/>
            <person name="Munsamy K."/>
            <person name="Piso A."/>
            <person name="Price J.L."/>
            <person name="Sonnekus B."/>
            <person name="Thomas C."/>
            <person name="van der Nest A."/>
            <person name="van Dijk A."/>
            <person name="van Heerden A."/>
            <person name="van Vuuren N."/>
            <person name="Yilmaz N."/>
            <person name="Duong T.A."/>
            <person name="van der Merwe N.A."/>
            <person name="Wingfield M.J."/>
            <person name="Wingfield B.D."/>
        </authorList>
    </citation>
    <scope>NUCLEOTIDE SEQUENCE [LARGE SCALE GENOMIC DNA]</scope>
    <source>
        <strain evidence="2 3">CMW 18300</strain>
    </source>
</reference>
<dbReference type="PANTHER" id="PTHR10622:SF10">
    <property type="entry name" value="HET DOMAIN-CONTAINING PROTEIN"/>
    <property type="match status" value="1"/>
</dbReference>
<name>A0ABR3XER6_9PEZI</name>
<dbReference type="EMBL" id="JAWRVE010000022">
    <property type="protein sequence ID" value="KAL1874461.1"/>
    <property type="molecule type" value="Genomic_DNA"/>
</dbReference>
<dbReference type="InterPro" id="IPR010730">
    <property type="entry name" value="HET"/>
</dbReference>
<comment type="caution">
    <text evidence="2">The sequence shown here is derived from an EMBL/GenBank/DDBJ whole genome shotgun (WGS) entry which is preliminary data.</text>
</comment>
<gene>
    <name evidence="2" type="ORF">Daus18300_003479</name>
</gene>
<dbReference type="Pfam" id="PF06985">
    <property type="entry name" value="HET"/>
    <property type="match status" value="1"/>
</dbReference>
<organism evidence="2 3">
    <name type="scientific">Diaporthe australafricana</name>
    <dbReference type="NCBI Taxonomy" id="127596"/>
    <lineage>
        <taxon>Eukaryota</taxon>
        <taxon>Fungi</taxon>
        <taxon>Dikarya</taxon>
        <taxon>Ascomycota</taxon>
        <taxon>Pezizomycotina</taxon>
        <taxon>Sordariomycetes</taxon>
        <taxon>Sordariomycetidae</taxon>
        <taxon>Diaporthales</taxon>
        <taxon>Diaporthaceae</taxon>
        <taxon>Diaporthe</taxon>
    </lineage>
</organism>
<sequence>MRLLELTGKGDIRLTGDEIANSPPYAILSHTWGPDCEEVTFQDINQGKEKKKVGFAKLQFCGEQAAKDGLRYFWVDTCCIDKSSSAELSESINSMFRYYKQASKCYVYLADVPKTSFEKSRWWTRGWTLQELVAPPEVDFFSSTKQKLGTKSTLERRITQVSGIPAAALRGTPMSEFSVGEKMGWAAKRNTKRPEDGAYCLFGMFDVSMPMIYGEGADQAFTRLNYEIERRLNPNRKSYSQYMF</sequence>
<evidence type="ECO:0000259" key="1">
    <source>
        <dbReference type="Pfam" id="PF06985"/>
    </source>
</evidence>
<dbReference type="Proteomes" id="UP001583177">
    <property type="component" value="Unassembled WGS sequence"/>
</dbReference>
<dbReference type="PANTHER" id="PTHR10622">
    <property type="entry name" value="HET DOMAIN-CONTAINING PROTEIN"/>
    <property type="match status" value="1"/>
</dbReference>
<accession>A0ABR3XER6</accession>
<proteinExistence type="predicted"/>
<evidence type="ECO:0000313" key="3">
    <source>
        <dbReference type="Proteomes" id="UP001583177"/>
    </source>
</evidence>
<feature type="domain" description="Heterokaryon incompatibility" evidence="1">
    <location>
        <begin position="25"/>
        <end position="113"/>
    </location>
</feature>
<evidence type="ECO:0000313" key="2">
    <source>
        <dbReference type="EMBL" id="KAL1874461.1"/>
    </source>
</evidence>
<protein>
    <recommendedName>
        <fullName evidence="1">Heterokaryon incompatibility domain-containing protein</fullName>
    </recommendedName>
</protein>
<keyword evidence="3" id="KW-1185">Reference proteome</keyword>